<keyword evidence="2" id="KW-1185">Reference proteome</keyword>
<name>A0ABU4FAX4_9ACTN</name>
<accession>A0ABU4FAX4</accession>
<sequence>MRNRSWIAAAVATAGVVLGAALYVDELETGHADVDVAAPKASKVPEVSKVPKVSAPERCVGTRPVGGLPTRDDNSPMYRLAGHIDALAAGGYAAVYTGLSVNDKTQTLDVWRIPSARFDADVCGAALKGVTVRLHDSDVSRKSLDKLSDRIGDDMKRWDGTFRMREVGVNERGFVRVGVDDPDKAEPIIKKAYGAKNARYIKVEYVDQSSALSAPAG</sequence>
<dbReference type="EMBL" id="JAWMAJ010000051">
    <property type="protein sequence ID" value="MDV7217737.1"/>
    <property type="molecule type" value="Genomic_DNA"/>
</dbReference>
<organism evidence="1 2">
    <name type="scientific">Streptomyces prunicolor</name>
    <dbReference type="NCBI Taxonomy" id="67348"/>
    <lineage>
        <taxon>Bacteria</taxon>
        <taxon>Bacillati</taxon>
        <taxon>Actinomycetota</taxon>
        <taxon>Actinomycetes</taxon>
        <taxon>Kitasatosporales</taxon>
        <taxon>Streptomycetaceae</taxon>
        <taxon>Streptomyces</taxon>
    </lineage>
</organism>
<dbReference type="RefSeq" id="WP_317771946.1">
    <property type="nucleotide sequence ID" value="NZ_JAWMAJ010000051.1"/>
</dbReference>
<proteinExistence type="predicted"/>
<evidence type="ECO:0008006" key="3">
    <source>
        <dbReference type="Google" id="ProtNLM"/>
    </source>
</evidence>
<evidence type="ECO:0000313" key="2">
    <source>
        <dbReference type="Proteomes" id="UP001187346"/>
    </source>
</evidence>
<dbReference type="Proteomes" id="UP001187346">
    <property type="component" value="Unassembled WGS sequence"/>
</dbReference>
<reference evidence="1 2" key="1">
    <citation type="submission" date="2023-10" db="EMBL/GenBank/DDBJ databases">
        <title>Characterization of rhizosphere-enriched actinobacteria from wheat plants lab-grown on chernevaya soil.</title>
        <authorList>
            <person name="Tikhonova E.N."/>
            <person name="Konopkin A."/>
            <person name="Kravchenko I.K."/>
        </authorList>
    </citation>
    <scope>NUCLEOTIDE SEQUENCE [LARGE SCALE GENOMIC DNA]</scope>
    <source>
        <strain evidence="1 2">RR29</strain>
    </source>
</reference>
<evidence type="ECO:0000313" key="1">
    <source>
        <dbReference type="EMBL" id="MDV7217737.1"/>
    </source>
</evidence>
<gene>
    <name evidence="1" type="ORF">R5A26_17435</name>
</gene>
<comment type="caution">
    <text evidence="1">The sequence shown here is derived from an EMBL/GenBank/DDBJ whole genome shotgun (WGS) entry which is preliminary data.</text>
</comment>
<protein>
    <recommendedName>
        <fullName evidence="3">Secreted protein</fullName>
    </recommendedName>
</protein>